<dbReference type="Gene3D" id="2.60.40.10">
    <property type="entry name" value="Immunoglobulins"/>
    <property type="match status" value="1"/>
</dbReference>
<dbReference type="PANTHER" id="PTHR13723">
    <property type="entry name" value="ADAMTS A DISINTEGRIN AND METALLOPROTEASE WITH THROMBOSPONDIN MOTIFS PROTEASE"/>
    <property type="match status" value="1"/>
</dbReference>
<evidence type="ECO:0000259" key="7">
    <source>
        <dbReference type="PROSITE" id="PS50835"/>
    </source>
</evidence>
<dbReference type="SMART" id="SM00209">
    <property type="entry name" value="TSP1"/>
    <property type="match status" value="8"/>
</dbReference>
<dbReference type="InterPro" id="IPR000884">
    <property type="entry name" value="TSP1_rpt"/>
</dbReference>
<keyword evidence="10" id="KW-1185">Reference proteome</keyword>
<keyword evidence="3" id="KW-0732">Signal</keyword>
<dbReference type="AlphaFoldDB" id="A0A8S9ZUS1"/>
<evidence type="ECO:0000256" key="1">
    <source>
        <dbReference type="ARBA" id="ARBA00004613"/>
    </source>
</evidence>
<evidence type="ECO:0000313" key="10">
    <source>
        <dbReference type="Proteomes" id="UP000605970"/>
    </source>
</evidence>
<evidence type="ECO:0000259" key="8">
    <source>
        <dbReference type="PROSITE" id="PS50900"/>
    </source>
</evidence>
<dbReference type="InterPro" id="IPR036179">
    <property type="entry name" value="Ig-like_dom_sf"/>
</dbReference>
<proteinExistence type="predicted"/>
<feature type="domain" description="Ig-like" evidence="7">
    <location>
        <begin position="762"/>
        <end position="854"/>
    </location>
</feature>
<dbReference type="Pfam" id="PF19030">
    <property type="entry name" value="TSP1_ADAMTS"/>
    <property type="match status" value="6"/>
</dbReference>
<dbReference type="GO" id="GO:0030198">
    <property type="term" value="P:extracellular matrix organization"/>
    <property type="evidence" value="ECO:0007669"/>
    <property type="project" value="InterPro"/>
</dbReference>
<accession>A0A8S9ZUS1</accession>
<comment type="subcellular location">
    <subcellularLocation>
        <location evidence="1">Secreted</location>
    </subcellularLocation>
</comment>
<sequence length="1160" mass="134160">MYLHLLFIYNINYFFILFWKKNIKKIIYFLFLFFVKMTEELFNENLFLSKTAWSSSLQLGWSSWSEWSLCPPPNNKKNIKKCNNYYPLNIQYQLRRCLDKNCSEGPSSKYRLCSNLNNNKCLLNKICNSSTIKSNDGYPCYLNNNNNKKGICFKDICHSVGCDKIIGSLKTKDQCGICGGDGSSCYNKLFKWKDIGHYSNCKGKCGNKGISASVSFCINIFTNRFVPEKMCSKQKRPRPKIRICSSIILCKKEWKTTNWSDCSVNCGIGEQKRKVYCAEIDNNGQQQKQLNDQHCWHLKKPLEIRLCNINSCPEWAIGDWGICQKINCGRGIRSRQVECRSEGKRLPDWKCLLNGKKLKPQKNQPCWTGIPCNEKENNERLIEKQNQILKYSEEKQNEEKEEQFNNNINNIYYNLNDENKYLKEDEQKPKFYVSKWSECSTSCGPGIRSRQVECMANQIKLTDYECIGQSRPIQFRHCQLIPCSKLSTQKQLIGQQIITSSLETLTINNYKWKYGRWTICSESCLGGQQKLSLLCIELSTGRTFPHSKCEEESSGAGKKPEELIRQCNQQQCPSNWEVSEWSICSHSCGGGIRTRQVKCIQLISKKSSIENNTLLLPDIKCFGQKPENEEPCGMVDCAPEWKFGNWSECSTSCGLGEQKRSISCIQRNSFGKIEEKKLEECILIIGEMPINVQKCNNLVNCSINLKEENINNNNNNLTLKSFIYSEPFNNNLINEKSAKDQPLGNEEEEEEEMEGNNKFNQPRKLTLQIGGIANLYEGTSVKVKCPIKLINNNNNNKRKIIWTVNGYPIRQSSRLKISQNGALRIFNSRQHDAGIYACYYNNINNENKQIGNVTLKFKIDSKENKINNNNNKYTGSKLIQKIRNSLYNIGQYSLYEKIASANPNQIRVEFTFSEWGECEQFNCIEKEGIQTRQLFCSIFVDKEFANLNDLTICELFGISKPLIKQKCLNTKCAHWESGKWSECLNSKCIKQFTSLQKREVKCIYGNKTEANSIFCLKKNKPKLKRECQNVNCLANWKPSIWSKCSKKCGDGGVQMRILNCIWNNNNKPAGSNCNQIKRPITIKACKIKKKLPECFLNEEEKEKEINKEIEEEEKYKFPLRLCEDQSRFCDILRLFQTCDQPRIKEQCCFSCKKLIKELNN</sequence>
<dbReference type="GO" id="GO:0006508">
    <property type="term" value="P:proteolysis"/>
    <property type="evidence" value="ECO:0007669"/>
    <property type="project" value="TreeGrafter"/>
</dbReference>
<dbReference type="Gene3D" id="2.20.100.10">
    <property type="entry name" value="Thrombospondin type-1 (TSP1) repeat"/>
    <property type="match status" value="6"/>
</dbReference>
<dbReference type="GO" id="GO:0031012">
    <property type="term" value="C:extracellular matrix"/>
    <property type="evidence" value="ECO:0007669"/>
    <property type="project" value="TreeGrafter"/>
</dbReference>
<dbReference type="GO" id="GO:0005576">
    <property type="term" value="C:extracellular region"/>
    <property type="evidence" value="ECO:0007669"/>
    <property type="project" value="UniProtKB-SubCell"/>
</dbReference>
<dbReference type="GO" id="GO:0009653">
    <property type="term" value="P:anatomical structure morphogenesis"/>
    <property type="evidence" value="ECO:0007669"/>
    <property type="project" value="UniProtKB-ARBA"/>
</dbReference>
<organism evidence="9 10">
    <name type="scientific">Meloidogyne graminicola</name>
    <dbReference type="NCBI Taxonomy" id="189291"/>
    <lineage>
        <taxon>Eukaryota</taxon>
        <taxon>Metazoa</taxon>
        <taxon>Ecdysozoa</taxon>
        <taxon>Nematoda</taxon>
        <taxon>Chromadorea</taxon>
        <taxon>Rhabditida</taxon>
        <taxon>Tylenchina</taxon>
        <taxon>Tylenchomorpha</taxon>
        <taxon>Tylenchoidea</taxon>
        <taxon>Meloidogynidae</taxon>
        <taxon>Meloidogyninae</taxon>
        <taxon>Meloidogyne</taxon>
    </lineage>
</organism>
<feature type="domain" description="PLAC" evidence="8">
    <location>
        <begin position="1118"/>
        <end position="1155"/>
    </location>
</feature>
<feature type="compositionally biased region" description="Acidic residues" evidence="6">
    <location>
        <begin position="745"/>
        <end position="754"/>
    </location>
</feature>
<name>A0A8S9ZUS1_9BILA</name>
<dbReference type="InterPro" id="IPR036383">
    <property type="entry name" value="TSP1_rpt_sf"/>
</dbReference>
<dbReference type="FunFam" id="2.20.100.10:FF:000005">
    <property type="entry name" value="ADAM metallopeptidase with thrombospondin type 1 motif 9"/>
    <property type="match status" value="1"/>
</dbReference>
<dbReference type="Pfam" id="PF07679">
    <property type="entry name" value="I-set"/>
    <property type="match status" value="1"/>
</dbReference>
<dbReference type="Proteomes" id="UP000605970">
    <property type="component" value="Unassembled WGS sequence"/>
</dbReference>
<dbReference type="GO" id="GO:0004222">
    <property type="term" value="F:metalloendopeptidase activity"/>
    <property type="evidence" value="ECO:0007669"/>
    <property type="project" value="TreeGrafter"/>
</dbReference>
<protein>
    <recommendedName>
        <fullName evidence="11">Ig-like domain-containing protein</fullName>
    </recommendedName>
</protein>
<keyword evidence="5" id="KW-1015">Disulfide bond</keyword>
<dbReference type="PRINTS" id="PR01857">
    <property type="entry name" value="ADAMTSFAMILY"/>
</dbReference>
<keyword evidence="4" id="KW-0677">Repeat</keyword>
<dbReference type="InterPro" id="IPR010909">
    <property type="entry name" value="PLAC"/>
</dbReference>
<dbReference type="OrthoDB" id="5948003at2759"/>
<dbReference type="SUPFAM" id="SSF48726">
    <property type="entry name" value="Immunoglobulin"/>
    <property type="match status" value="1"/>
</dbReference>
<dbReference type="PROSITE" id="PS50835">
    <property type="entry name" value="IG_LIKE"/>
    <property type="match status" value="1"/>
</dbReference>
<dbReference type="InterPro" id="IPR050439">
    <property type="entry name" value="ADAMTS_ADAMTS-like"/>
</dbReference>
<reference evidence="9" key="1">
    <citation type="journal article" date="2020" name="Ecol. Evol.">
        <title>Genome structure and content of the rice root-knot nematode (Meloidogyne graminicola).</title>
        <authorList>
            <person name="Phan N.T."/>
            <person name="Danchin E.G.J."/>
            <person name="Klopp C."/>
            <person name="Perfus-Barbeoch L."/>
            <person name="Kozlowski D.K."/>
            <person name="Koutsovoulos G.D."/>
            <person name="Lopez-Roques C."/>
            <person name="Bouchez O."/>
            <person name="Zahm M."/>
            <person name="Besnard G."/>
            <person name="Bellafiore S."/>
        </authorList>
    </citation>
    <scope>NUCLEOTIDE SEQUENCE</scope>
    <source>
        <strain evidence="9">VN-18</strain>
    </source>
</reference>
<evidence type="ECO:0000313" key="9">
    <source>
        <dbReference type="EMBL" id="KAF7637452.1"/>
    </source>
</evidence>
<evidence type="ECO:0008006" key="11">
    <source>
        <dbReference type="Google" id="ProtNLM"/>
    </source>
</evidence>
<dbReference type="PROSITE" id="PS50092">
    <property type="entry name" value="TSP1"/>
    <property type="match status" value="6"/>
</dbReference>
<dbReference type="PANTHER" id="PTHR13723:SF281">
    <property type="entry name" value="PAPILIN"/>
    <property type="match status" value="1"/>
</dbReference>
<evidence type="ECO:0000256" key="2">
    <source>
        <dbReference type="ARBA" id="ARBA00022525"/>
    </source>
</evidence>
<dbReference type="InterPro" id="IPR007110">
    <property type="entry name" value="Ig-like_dom"/>
</dbReference>
<evidence type="ECO:0000256" key="5">
    <source>
        <dbReference type="ARBA" id="ARBA00023157"/>
    </source>
</evidence>
<dbReference type="InterPro" id="IPR013098">
    <property type="entry name" value="Ig_I-set"/>
</dbReference>
<feature type="region of interest" description="Disordered" evidence="6">
    <location>
        <begin position="735"/>
        <end position="758"/>
    </location>
</feature>
<dbReference type="PROSITE" id="PS50900">
    <property type="entry name" value="PLAC"/>
    <property type="match status" value="1"/>
</dbReference>
<gene>
    <name evidence="9" type="ORF">Mgra_00003195</name>
</gene>
<keyword evidence="2" id="KW-0964">Secreted</keyword>
<dbReference type="SUPFAM" id="SSF82895">
    <property type="entry name" value="TSP-1 type 1 repeat"/>
    <property type="match status" value="5"/>
</dbReference>
<dbReference type="InterPro" id="IPR013273">
    <property type="entry name" value="ADAMTS/ADAMTS-like"/>
</dbReference>
<evidence type="ECO:0000256" key="4">
    <source>
        <dbReference type="ARBA" id="ARBA00022737"/>
    </source>
</evidence>
<dbReference type="InterPro" id="IPR013783">
    <property type="entry name" value="Ig-like_fold"/>
</dbReference>
<comment type="caution">
    <text evidence="9">The sequence shown here is derived from an EMBL/GenBank/DDBJ whole genome shotgun (WGS) entry which is preliminary data.</text>
</comment>
<evidence type="ECO:0000256" key="3">
    <source>
        <dbReference type="ARBA" id="ARBA00022729"/>
    </source>
</evidence>
<evidence type="ECO:0000256" key="6">
    <source>
        <dbReference type="SAM" id="MobiDB-lite"/>
    </source>
</evidence>
<dbReference type="EMBL" id="JABEBT010000020">
    <property type="protein sequence ID" value="KAF7637452.1"/>
    <property type="molecule type" value="Genomic_DNA"/>
</dbReference>